<sequence>MAIAIQAVKGNFGAHKIDGSSSSLSCKLREAIHSKGGVLVLLGDVLYDYSIIVCVDKSAFAPLHNDHVGDKFLAAEEFLVLRWGNAVVGVTNESWTDLPEELDAQAEDRLLSTITSSLLESPFDTASEAMEYDADSGMQVPMSNDREFQLHNELMPSPKKLRSYLGKHQRRRRGEKSRGPQKPQVTILGSHSGEHNDNEQRKDEVQRSLEDTTAKNNTTMKNKVMIKNTEGLTWPETESYNQIARINNTKTEKDSSTNIK</sequence>
<evidence type="ECO:0000313" key="2">
    <source>
        <dbReference type="Proteomes" id="UP000799755"/>
    </source>
</evidence>
<dbReference type="EMBL" id="MU003497">
    <property type="protein sequence ID" value="KAF2474741.1"/>
    <property type="molecule type" value="Genomic_DNA"/>
</dbReference>
<name>A0ACB6R8F8_9PLEO</name>
<gene>
    <name evidence="1" type="ORF">BDR25DRAFT_351261</name>
</gene>
<reference evidence="1" key="1">
    <citation type="journal article" date="2020" name="Stud. Mycol.">
        <title>101 Dothideomycetes genomes: a test case for predicting lifestyles and emergence of pathogens.</title>
        <authorList>
            <person name="Haridas S."/>
            <person name="Albert R."/>
            <person name="Binder M."/>
            <person name="Bloem J."/>
            <person name="Labutti K."/>
            <person name="Salamov A."/>
            <person name="Andreopoulos B."/>
            <person name="Baker S."/>
            <person name="Barry K."/>
            <person name="Bills G."/>
            <person name="Bluhm B."/>
            <person name="Cannon C."/>
            <person name="Castanera R."/>
            <person name="Culley D."/>
            <person name="Daum C."/>
            <person name="Ezra D."/>
            <person name="Gonzalez J."/>
            <person name="Henrissat B."/>
            <person name="Kuo A."/>
            <person name="Liang C."/>
            <person name="Lipzen A."/>
            <person name="Lutzoni F."/>
            <person name="Magnuson J."/>
            <person name="Mondo S."/>
            <person name="Nolan M."/>
            <person name="Ohm R."/>
            <person name="Pangilinan J."/>
            <person name="Park H.-J."/>
            <person name="Ramirez L."/>
            <person name="Alfaro M."/>
            <person name="Sun H."/>
            <person name="Tritt A."/>
            <person name="Yoshinaga Y."/>
            <person name="Zwiers L.-H."/>
            <person name="Turgeon B."/>
            <person name="Goodwin S."/>
            <person name="Spatafora J."/>
            <person name="Crous P."/>
            <person name="Grigoriev I."/>
        </authorList>
    </citation>
    <scope>NUCLEOTIDE SEQUENCE</scope>
    <source>
        <strain evidence="1">ATCC 200398</strain>
    </source>
</reference>
<evidence type="ECO:0000313" key="1">
    <source>
        <dbReference type="EMBL" id="KAF2474741.1"/>
    </source>
</evidence>
<comment type="caution">
    <text evidence="1">The sequence shown here is derived from an EMBL/GenBank/DDBJ whole genome shotgun (WGS) entry which is preliminary data.</text>
</comment>
<keyword evidence="2" id="KW-1185">Reference proteome</keyword>
<protein>
    <submittedName>
        <fullName evidence="1">Uncharacterized protein</fullName>
    </submittedName>
</protein>
<accession>A0ACB6R8F8</accession>
<organism evidence="1 2">
    <name type="scientific">Lindgomyces ingoldianus</name>
    <dbReference type="NCBI Taxonomy" id="673940"/>
    <lineage>
        <taxon>Eukaryota</taxon>
        <taxon>Fungi</taxon>
        <taxon>Dikarya</taxon>
        <taxon>Ascomycota</taxon>
        <taxon>Pezizomycotina</taxon>
        <taxon>Dothideomycetes</taxon>
        <taxon>Pleosporomycetidae</taxon>
        <taxon>Pleosporales</taxon>
        <taxon>Lindgomycetaceae</taxon>
        <taxon>Lindgomyces</taxon>
    </lineage>
</organism>
<dbReference type="Proteomes" id="UP000799755">
    <property type="component" value="Unassembled WGS sequence"/>
</dbReference>
<proteinExistence type="predicted"/>